<comment type="caution">
    <text evidence="3">The sequence shown here is derived from an EMBL/GenBank/DDBJ whole genome shotgun (WGS) entry which is preliminary data.</text>
</comment>
<proteinExistence type="inferred from homology"/>
<dbReference type="AlphaFoldDB" id="A0AAE0L2S8"/>
<dbReference type="PANTHER" id="PTHR43157">
    <property type="entry name" value="PHOSPHATIDYLINOSITOL-GLYCAN BIOSYNTHESIS CLASS F PROTEIN-RELATED"/>
    <property type="match status" value="1"/>
</dbReference>
<gene>
    <name evidence="3" type="ORF">CYMTET_21620</name>
</gene>
<organism evidence="3 4">
    <name type="scientific">Cymbomonas tetramitiformis</name>
    <dbReference type="NCBI Taxonomy" id="36881"/>
    <lineage>
        <taxon>Eukaryota</taxon>
        <taxon>Viridiplantae</taxon>
        <taxon>Chlorophyta</taxon>
        <taxon>Pyramimonadophyceae</taxon>
        <taxon>Pyramimonadales</taxon>
        <taxon>Pyramimonadaceae</taxon>
        <taxon>Cymbomonas</taxon>
    </lineage>
</organism>
<evidence type="ECO:0000313" key="3">
    <source>
        <dbReference type="EMBL" id="KAK3269958.1"/>
    </source>
</evidence>
<reference evidence="3 4" key="1">
    <citation type="journal article" date="2015" name="Genome Biol. Evol.">
        <title>Comparative Genomics of a Bacterivorous Green Alga Reveals Evolutionary Causalities and Consequences of Phago-Mixotrophic Mode of Nutrition.</title>
        <authorList>
            <person name="Burns J.A."/>
            <person name="Paasch A."/>
            <person name="Narechania A."/>
            <person name="Kim E."/>
        </authorList>
    </citation>
    <scope>NUCLEOTIDE SEQUENCE [LARGE SCALE GENOMIC DNA]</scope>
    <source>
        <strain evidence="3 4">PLY_AMNH</strain>
    </source>
</reference>
<dbReference type="Pfam" id="PF00106">
    <property type="entry name" value="adh_short"/>
    <property type="match status" value="1"/>
</dbReference>
<dbReference type="PRINTS" id="PR00081">
    <property type="entry name" value="GDHRDH"/>
</dbReference>
<dbReference type="GO" id="GO:0016491">
    <property type="term" value="F:oxidoreductase activity"/>
    <property type="evidence" value="ECO:0007669"/>
    <property type="project" value="UniProtKB-KW"/>
</dbReference>
<dbReference type="InterPro" id="IPR002347">
    <property type="entry name" value="SDR_fam"/>
</dbReference>
<evidence type="ECO:0000256" key="2">
    <source>
        <dbReference type="RuleBase" id="RU000363"/>
    </source>
</evidence>
<accession>A0AAE0L2S8</accession>
<evidence type="ECO:0000313" key="4">
    <source>
        <dbReference type="Proteomes" id="UP001190700"/>
    </source>
</evidence>
<dbReference type="EMBL" id="LGRX02010646">
    <property type="protein sequence ID" value="KAK3269958.1"/>
    <property type="molecule type" value="Genomic_DNA"/>
</dbReference>
<dbReference type="SUPFAM" id="SSF51735">
    <property type="entry name" value="NAD(P)-binding Rossmann-fold domains"/>
    <property type="match status" value="1"/>
</dbReference>
<dbReference type="Proteomes" id="UP001190700">
    <property type="component" value="Unassembled WGS sequence"/>
</dbReference>
<dbReference type="PRINTS" id="PR00080">
    <property type="entry name" value="SDRFAMILY"/>
</dbReference>
<sequence>MFRAEASLLRTPRFCLDKLVRSPPSRVGRQLAVSSVCDLEGRVFLVTGCTDGIGKHTATRLAENNATVIIHGRSESRGEKARQDIIKATGNESVEYFNADFTSMGQIREMSEAIKAKYSRIDCLINNAGVYETQKCLSEDGYEMSWAVNVIAPFLLTSLLLDRLRAGTKSRIINVSSISQTDGGGRIDFDNLQHEKGYSAHSAYGLSKLCAVCFTKDLAERLKPEGITVNCLDPGTVNTKMLLAGWGPCGIPVYSCSHSLSTSMSETDKLGRSHGSFQ</sequence>
<protein>
    <submittedName>
        <fullName evidence="3">Uncharacterized protein</fullName>
    </submittedName>
</protein>
<comment type="similarity">
    <text evidence="2">Belongs to the short-chain dehydrogenases/reductases (SDR) family.</text>
</comment>
<keyword evidence="1" id="KW-0560">Oxidoreductase</keyword>
<dbReference type="InterPro" id="IPR036291">
    <property type="entry name" value="NAD(P)-bd_dom_sf"/>
</dbReference>
<name>A0AAE0L2S8_9CHLO</name>
<evidence type="ECO:0000256" key="1">
    <source>
        <dbReference type="ARBA" id="ARBA00023002"/>
    </source>
</evidence>
<dbReference type="PANTHER" id="PTHR43157:SF31">
    <property type="entry name" value="PHOSPHATIDYLINOSITOL-GLYCAN BIOSYNTHESIS CLASS F PROTEIN"/>
    <property type="match status" value="1"/>
</dbReference>
<keyword evidence="4" id="KW-1185">Reference proteome</keyword>
<dbReference type="Gene3D" id="3.40.50.720">
    <property type="entry name" value="NAD(P)-binding Rossmann-like Domain"/>
    <property type="match status" value="1"/>
</dbReference>